<dbReference type="SMART" id="SM00926">
    <property type="entry name" value="Molybdop_Fe4S4"/>
    <property type="match status" value="1"/>
</dbReference>
<gene>
    <name evidence="7" type="ORF">SAMN02745910_03846</name>
</gene>
<protein>
    <submittedName>
        <fullName evidence="7">Assimilatory nitrate reductase catalytic subunit</fullName>
    </submittedName>
</protein>
<keyword evidence="8" id="KW-1185">Reference proteome</keyword>
<dbReference type="InterPro" id="IPR006656">
    <property type="entry name" value="Mopterin_OxRdtase"/>
</dbReference>
<dbReference type="InterPro" id="IPR006655">
    <property type="entry name" value="Mopterin_OxRdtase_prok_CS"/>
</dbReference>
<dbReference type="RefSeq" id="WP_061802417.1">
    <property type="nucleotide sequence ID" value="NZ_FOXX01000011.1"/>
</dbReference>
<name>A0A1I6BMJ4_9BACI</name>
<dbReference type="InterPro" id="IPR006963">
    <property type="entry name" value="Mopterin_OxRdtase_4Fe-4S_dom"/>
</dbReference>
<proteinExistence type="predicted"/>
<dbReference type="Gene3D" id="2.40.40.20">
    <property type="match status" value="1"/>
</dbReference>
<dbReference type="InterPro" id="IPR009010">
    <property type="entry name" value="Asp_de-COase-like_dom_sf"/>
</dbReference>
<dbReference type="CDD" id="cd00508">
    <property type="entry name" value="MopB_CT_Fdh-Nap-like"/>
    <property type="match status" value="1"/>
</dbReference>
<evidence type="ECO:0000256" key="5">
    <source>
        <dbReference type="ARBA" id="ARBA00023014"/>
    </source>
</evidence>
<dbReference type="PROSITE" id="PS00490">
    <property type="entry name" value="MOLYBDOPTERIN_PROK_2"/>
    <property type="match status" value="1"/>
</dbReference>
<dbReference type="GeneID" id="93712421"/>
<keyword evidence="5" id="KW-0411">Iron-sulfur</keyword>
<organism evidence="7 8">
    <name type="scientific">Priestia endophytica DSM 13796</name>
    <dbReference type="NCBI Taxonomy" id="1121089"/>
    <lineage>
        <taxon>Bacteria</taxon>
        <taxon>Bacillati</taxon>
        <taxon>Bacillota</taxon>
        <taxon>Bacilli</taxon>
        <taxon>Bacillales</taxon>
        <taxon>Bacillaceae</taxon>
        <taxon>Priestia</taxon>
    </lineage>
</organism>
<accession>A0A1I6BMJ4</accession>
<dbReference type="SUPFAM" id="SSF53706">
    <property type="entry name" value="Formate dehydrogenase/DMSO reductase, domains 1-3"/>
    <property type="match status" value="1"/>
</dbReference>
<evidence type="ECO:0000256" key="3">
    <source>
        <dbReference type="ARBA" id="ARBA00022723"/>
    </source>
</evidence>
<dbReference type="PROSITE" id="PS51669">
    <property type="entry name" value="4FE4S_MOW_BIS_MGD"/>
    <property type="match status" value="1"/>
</dbReference>
<evidence type="ECO:0000256" key="4">
    <source>
        <dbReference type="ARBA" id="ARBA00023004"/>
    </source>
</evidence>
<evidence type="ECO:0000313" key="7">
    <source>
        <dbReference type="EMBL" id="SFQ82152.1"/>
    </source>
</evidence>
<dbReference type="InterPro" id="IPR050123">
    <property type="entry name" value="Prok_molybdopt-oxidoreductase"/>
</dbReference>
<dbReference type="Pfam" id="PF01568">
    <property type="entry name" value="Molydop_binding"/>
    <property type="match status" value="1"/>
</dbReference>
<evidence type="ECO:0000259" key="6">
    <source>
        <dbReference type="PROSITE" id="PS51669"/>
    </source>
</evidence>
<dbReference type="SUPFAM" id="SSF50692">
    <property type="entry name" value="ADC-like"/>
    <property type="match status" value="1"/>
</dbReference>
<dbReference type="Proteomes" id="UP000182762">
    <property type="component" value="Unassembled WGS sequence"/>
</dbReference>
<evidence type="ECO:0000256" key="1">
    <source>
        <dbReference type="ARBA" id="ARBA00001942"/>
    </source>
</evidence>
<dbReference type="EMBL" id="FOXX01000011">
    <property type="protein sequence ID" value="SFQ82152.1"/>
    <property type="molecule type" value="Genomic_DNA"/>
</dbReference>
<feature type="domain" description="4Fe-4S Mo/W bis-MGD-type" evidence="6">
    <location>
        <begin position="19"/>
        <end position="77"/>
    </location>
</feature>
<comment type="cofactor">
    <cofactor evidence="1">
        <name>Mo-bis(molybdopterin guanine dinucleotide)</name>
        <dbReference type="ChEBI" id="CHEBI:60539"/>
    </cofactor>
</comment>
<keyword evidence="4" id="KW-0408">Iron</keyword>
<sequence>MTEMLLKYFREKQEKVQSERVYDAQCPYCSMQCKMQLVEQSIVTRTKHMTIAQDNPTSHGRICIKGMNAHQHALHSERITSPLLKVGGEFVKISWNQAFTYIGEKFRNLKEKYGKDSLSAYGGGSLTNETSYLLGKFARVALQTKYIDYNGRFCMAAAASAAKEALGIDRGFTNEISEIKEAECIILVGTNIAECQPTIMPYFEEAKENGAYIIAIDPRSTATTETAHLHLKIKPGKDALLANALLKILIEEDLIDESFINNRVKGWQEVKEYVERLSLDHIAEETGIDLSLIRKAGRKFGEANASMLFTARGVEQQIDGHDAVRGFLNLLLATGNFGKKGAGYGAITGQGNGQGGREHGQKADQLPGYRSIENIEHRKYIANIWGVEESELPHKGVSAYEMMGKIHEGEIKGMLLMGSNPIVSNPNANYVKKAIESLEFLVAVDMFVSETAQLADVILPCTSYLENKGTLTNLEGRVMLREGARPAPGEAKNDWAILRGIARELGKEQYFAFSDVEEIFDELRLASKGGSADYYGITYERIKSKQGILWPCPSEEHGGTARLFENKFMNSDEKAVMKVIGHKESRKEVVTEQYPLYLTTGRIMSHYLTGVQTRKTSALEARNFESFIEIHPSTAAYYGIEDQTLVKVRSERGEIVVRSKFSTAIRQDTVFVPFHWGEDQNVNMLIPEELDPICRIPGFKLGTVTITPIHSPILN</sequence>
<keyword evidence="3" id="KW-0479">Metal-binding</keyword>
<reference evidence="7 8" key="1">
    <citation type="submission" date="2016-10" db="EMBL/GenBank/DDBJ databases">
        <authorList>
            <person name="Varghese N."/>
            <person name="Submissions S."/>
        </authorList>
    </citation>
    <scope>NUCLEOTIDE SEQUENCE [LARGE SCALE GENOMIC DNA]</scope>
    <source>
        <strain evidence="7 8">DSM 13796</strain>
    </source>
</reference>
<evidence type="ECO:0000313" key="8">
    <source>
        <dbReference type="Proteomes" id="UP000182762"/>
    </source>
</evidence>
<dbReference type="Gene3D" id="3.40.50.740">
    <property type="match status" value="1"/>
</dbReference>
<comment type="caution">
    <text evidence="7">The sequence shown here is derived from an EMBL/GenBank/DDBJ whole genome shotgun (WGS) entry which is preliminary data.</text>
</comment>
<dbReference type="Pfam" id="PF04879">
    <property type="entry name" value="Molybdop_Fe4S4"/>
    <property type="match status" value="1"/>
</dbReference>
<dbReference type="PANTHER" id="PTHR43105">
    <property type="entry name" value="RESPIRATORY NITRATE REDUCTASE"/>
    <property type="match status" value="1"/>
</dbReference>
<dbReference type="InterPro" id="IPR006657">
    <property type="entry name" value="MoPterin_dinucl-bd_dom"/>
</dbReference>
<dbReference type="PANTHER" id="PTHR43105:SF10">
    <property type="entry name" value="NADH-QUINONE OXIDOREDUCTASE SUBUNIT G"/>
    <property type="match status" value="1"/>
</dbReference>
<dbReference type="Gene3D" id="3.40.228.10">
    <property type="entry name" value="Dimethylsulfoxide Reductase, domain 2"/>
    <property type="match status" value="1"/>
</dbReference>
<dbReference type="Pfam" id="PF00384">
    <property type="entry name" value="Molybdopterin"/>
    <property type="match status" value="1"/>
</dbReference>
<dbReference type="Gene3D" id="2.20.25.90">
    <property type="entry name" value="ADC-like domains"/>
    <property type="match status" value="1"/>
</dbReference>
<keyword evidence="2" id="KW-0004">4Fe-4S</keyword>
<dbReference type="NCBIfam" id="NF047855">
    <property type="entry name" value="AssmNtatRedNasC"/>
    <property type="match status" value="1"/>
</dbReference>
<evidence type="ECO:0000256" key="2">
    <source>
        <dbReference type="ARBA" id="ARBA00022485"/>
    </source>
</evidence>